<proteinExistence type="predicted"/>
<dbReference type="KEGG" id="bpg:Bathy05g04040"/>
<evidence type="ECO:0000313" key="2">
    <source>
        <dbReference type="EMBL" id="CCO16776.1"/>
    </source>
</evidence>
<keyword evidence="3" id="KW-1185">Reference proteome</keyword>
<accession>K8EFH6</accession>
<dbReference type="EMBL" id="FO082274">
    <property type="protein sequence ID" value="CCO16776.1"/>
    <property type="molecule type" value="Genomic_DNA"/>
</dbReference>
<evidence type="ECO:0000256" key="1">
    <source>
        <dbReference type="SAM" id="MobiDB-lite"/>
    </source>
</evidence>
<protein>
    <submittedName>
        <fullName evidence="2">Unnamed protein product</fullName>
    </submittedName>
</protein>
<feature type="region of interest" description="Disordered" evidence="1">
    <location>
        <begin position="539"/>
        <end position="568"/>
    </location>
</feature>
<name>K8EFH6_9CHLO</name>
<gene>
    <name evidence="2" type="ORF">Bathy05g04040</name>
</gene>
<dbReference type="RefSeq" id="XP_007513218.1">
    <property type="nucleotide sequence ID" value="XM_007513156.1"/>
</dbReference>
<reference evidence="2 3" key="1">
    <citation type="submission" date="2011-10" db="EMBL/GenBank/DDBJ databases">
        <authorList>
            <person name="Genoscope - CEA"/>
        </authorList>
    </citation>
    <scope>NUCLEOTIDE SEQUENCE [LARGE SCALE GENOMIC DNA]</scope>
    <source>
        <strain evidence="2 3">RCC 1105</strain>
    </source>
</reference>
<feature type="compositionally biased region" description="Acidic residues" evidence="1">
    <location>
        <begin position="545"/>
        <end position="563"/>
    </location>
</feature>
<dbReference type="Proteomes" id="UP000198341">
    <property type="component" value="Chromosome 5"/>
</dbReference>
<evidence type="ECO:0000313" key="3">
    <source>
        <dbReference type="Proteomes" id="UP000198341"/>
    </source>
</evidence>
<dbReference type="GeneID" id="19015907"/>
<dbReference type="AlphaFoldDB" id="K8EFH6"/>
<sequence>MRAFSSSAFVFGVKTRTSEEEKEARRESGLRNEVFATFSNSSSDIHSSRCVFEGFSNTRTLQWTSNYIRRLLPRHAVFENKTWEGAEIFTNSLSWELIDDYSNGMMLLEFNKMPKARNIDPSLKLFHFGLYKNGVMKKLAECDYEKKGEKSECMGLERSKIYPRIQNWLKVLHEKSVRGTERERLNGGHEYWTHTWLEHDMEDNNRVSPVGASFLEHSVLEYGRDDEAVDALKDYLEATGMLNGFSAEHEQNVRDVIKLATDKETTGKYSRDTWRATTWLVAVMHSRLTEGGTSEKVGIQAIRLAFVFRPRLFDAEEIEEKEIEEEEEEERINEDELPSIIEDMSDFLAAANWPGDLEEFERIGLYALDRTTMGYTLQVDVLPKKVRLKDEQGGEKDGDGKSKHTVLGPNVGVELAAASISGGFDALDQLQYAVEDGLVEQPFWDELLANICQHNLDAKDEQLSNKAAITSTSYHACTIKPRKPADKLERLLPNNLGTRKSPILVALSHIKFGLRAQSKLFAKAYVGAMPKTWWCPDSAPRPFREEEENDDYAPIEDDDDFEEETKRLREEHARREFQTFRYTPCKT</sequence>
<organism evidence="2 3">
    <name type="scientific">Bathycoccus prasinos</name>
    <dbReference type="NCBI Taxonomy" id="41875"/>
    <lineage>
        <taxon>Eukaryota</taxon>
        <taxon>Viridiplantae</taxon>
        <taxon>Chlorophyta</taxon>
        <taxon>Mamiellophyceae</taxon>
        <taxon>Mamiellales</taxon>
        <taxon>Bathycoccaceae</taxon>
        <taxon>Bathycoccus</taxon>
    </lineage>
</organism>